<protein>
    <submittedName>
        <fullName evidence="1">Uncharacterized protein</fullName>
    </submittedName>
</protein>
<reference evidence="1 2" key="1">
    <citation type="submission" date="2024-06" db="EMBL/GenBank/DDBJ databases">
        <title>Genomic Encyclopedia of Type Strains, Phase IV (KMG-IV): sequencing the most valuable type-strain genomes for metagenomic binning, comparative biology and taxonomic classification.</title>
        <authorList>
            <person name="Goeker M."/>
        </authorList>
    </citation>
    <scope>NUCLEOTIDE SEQUENCE [LARGE SCALE GENOMIC DNA]</scope>
    <source>
        <strain evidence="1 2">DSM 29846</strain>
    </source>
</reference>
<accession>A0ABV2I4C7</accession>
<keyword evidence="2" id="KW-1185">Reference proteome</keyword>
<dbReference type="EMBL" id="JBEPLM010000020">
    <property type="protein sequence ID" value="MET3597167.1"/>
    <property type="molecule type" value="Genomic_DNA"/>
</dbReference>
<gene>
    <name evidence="1" type="ORF">ABID26_006591</name>
</gene>
<sequence length="30" mass="2965">MPSGSGAAIISLSMMKDFDGSFSAASITGQ</sequence>
<dbReference type="Proteomes" id="UP001549036">
    <property type="component" value="Unassembled WGS sequence"/>
</dbReference>
<proteinExistence type="predicted"/>
<evidence type="ECO:0000313" key="1">
    <source>
        <dbReference type="EMBL" id="MET3597167.1"/>
    </source>
</evidence>
<name>A0ABV2I4C7_9HYPH</name>
<evidence type="ECO:0000313" key="2">
    <source>
        <dbReference type="Proteomes" id="UP001549036"/>
    </source>
</evidence>
<organism evidence="1 2">
    <name type="scientific">Mesorhizobium shonense</name>
    <dbReference type="NCBI Taxonomy" id="1209948"/>
    <lineage>
        <taxon>Bacteria</taxon>
        <taxon>Pseudomonadati</taxon>
        <taxon>Pseudomonadota</taxon>
        <taxon>Alphaproteobacteria</taxon>
        <taxon>Hyphomicrobiales</taxon>
        <taxon>Phyllobacteriaceae</taxon>
        <taxon>Mesorhizobium</taxon>
    </lineage>
</organism>
<comment type="caution">
    <text evidence="1">The sequence shown here is derived from an EMBL/GenBank/DDBJ whole genome shotgun (WGS) entry which is preliminary data.</text>
</comment>